<dbReference type="AlphaFoldDB" id="A0A150PKC5"/>
<comment type="caution">
    <text evidence="2">The sequence shown here is derived from an EMBL/GenBank/DDBJ whole genome shotgun (WGS) entry which is preliminary data.</text>
</comment>
<evidence type="ECO:0000313" key="3">
    <source>
        <dbReference type="Proteomes" id="UP000075420"/>
    </source>
</evidence>
<feature type="compositionally biased region" description="Polar residues" evidence="1">
    <location>
        <begin position="55"/>
        <end position="66"/>
    </location>
</feature>
<reference evidence="2 3" key="1">
    <citation type="submission" date="2014-02" db="EMBL/GenBank/DDBJ databases">
        <title>The small core and large imbalanced accessory genome model reveals a collaborative survival strategy of Sorangium cellulosum strains in nature.</title>
        <authorList>
            <person name="Han K."/>
            <person name="Peng R."/>
            <person name="Blom J."/>
            <person name="Li Y.-Z."/>
        </authorList>
    </citation>
    <scope>NUCLEOTIDE SEQUENCE [LARGE SCALE GENOMIC DNA]</scope>
    <source>
        <strain evidence="2 3">So0157-25</strain>
    </source>
</reference>
<feature type="region of interest" description="Disordered" evidence="1">
    <location>
        <begin position="40"/>
        <end position="74"/>
    </location>
</feature>
<sequence>MWLAEAVAQRGTLALDVYPSDPRGDDARFEGPEVVARIEPAALPAQQPRARLKQVQPTQQELSQAPQKKAQRAR</sequence>
<organism evidence="2 3">
    <name type="scientific">Sorangium cellulosum</name>
    <name type="common">Polyangium cellulosum</name>
    <dbReference type="NCBI Taxonomy" id="56"/>
    <lineage>
        <taxon>Bacteria</taxon>
        <taxon>Pseudomonadati</taxon>
        <taxon>Myxococcota</taxon>
        <taxon>Polyangia</taxon>
        <taxon>Polyangiales</taxon>
        <taxon>Polyangiaceae</taxon>
        <taxon>Sorangium</taxon>
    </lineage>
</organism>
<proteinExistence type="predicted"/>
<protein>
    <submittedName>
        <fullName evidence="2">Uncharacterized protein</fullName>
    </submittedName>
</protein>
<gene>
    <name evidence="2" type="ORF">BE08_14055</name>
</gene>
<name>A0A150PKC5_SORCE</name>
<evidence type="ECO:0000313" key="2">
    <source>
        <dbReference type="EMBL" id="KYF56164.1"/>
    </source>
</evidence>
<evidence type="ECO:0000256" key="1">
    <source>
        <dbReference type="SAM" id="MobiDB-lite"/>
    </source>
</evidence>
<dbReference type="Proteomes" id="UP000075420">
    <property type="component" value="Unassembled WGS sequence"/>
</dbReference>
<dbReference type="EMBL" id="JELY01001330">
    <property type="protein sequence ID" value="KYF56164.1"/>
    <property type="molecule type" value="Genomic_DNA"/>
</dbReference>
<feature type="compositionally biased region" description="Low complexity" evidence="1">
    <location>
        <begin position="40"/>
        <end position="49"/>
    </location>
</feature>
<accession>A0A150PKC5</accession>